<sequence>MDPKTCKAKLSVSIYLDTRDKEKRLDFEPLRKWRNMNYVTKIHFCYEPVRIVDFLSLSFISTFISMDEIQEGNGSAKQQPDSLSFHTFPIEVN</sequence>
<evidence type="ECO:0000313" key="2">
    <source>
        <dbReference type="EnsemblPlants" id="Solyc02g088303.1.1"/>
    </source>
</evidence>
<organism evidence="2">
    <name type="scientific">Solanum lycopersicum</name>
    <name type="common">Tomato</name>
    <name type="synonym">Lycopersicon esculentum</name>
    <dbReference type="NCBI Taxonomy" id="4081"/>
    <lineage>
        <taxon>Eukaryota</taxon>
        <taxon>Viridiplantae</taxon>
        <taxon>Streptophyta</taxon>
        <taxon>Embryophyta</taxon>
        <taxon>Tracheophyta</taxon>
        <taxon>Spermatophyta</taxon>
        <taxon>Magnoliopsida</taxon>
        <taxon>eudicotyledons</taxon>
        <taxon>Gunneridae</taxon>
        <taxon>Pentapetalae</taxon>
        <taxon>asterids</taxon>
        <taxon>lamiids</taxon>
        <taxon>Solanales</taxon>
        <taxon>Solanaceae</taxon>
        <taxon>Solanoideae</taxon>
        <taxon>Solaneae</taxon>
        <taxon>Solanum</taxon>
        <taxon>Solanum subgen. Lycopersicon</taxon>
    </lineage>
</organism>
<feature type="region of interest" description="Disordered" evidence="1">
    <location>
        <begin position="72"/>
        <end position="93"/>
    </location>
</feature>
<dbReference type="Proteomes" id="UP000004994">
    <property type="component" value="Chromosome 2"/>
</dbReference>
<dbReference type="Gramene" id="Solyc02g088303.1.1">
    <property type="protein sequence ID" value="Solyc02g088303.1.1"/>
    <property type="gene ID" value="Solyc02g088303.1"/>
</dbReference>
<dbReference type="InParanoid" id="A0A3Q7FAM2"/>
<name>A0A3Q7FAM2_SOLLC</name>
<proteinExistence type="predicted"/>
<evidence type="ECO:0000313" key="3">
    <source>
        <dbReference type="Proteomes" id="UP000004994"/>
    </source>
</evidence>
<evidence type="ECO:0000256" key="1">
    <source>
        <dbReference type="SAM" id="MobiDB-lite"/>
    </source>
</evidence>
<dbReference type="EnsemblPlants" id="Solyc02g088303.1.1">
    <property type="protein sequence ID" value="Solyc02g088303.1.1"/>
    <property type="gene ID" value="Solyc02g088303.1"/>
</dbReference>
<keyword evidence="3" id="KW-1185">Reference proteome</keyword>
<accession>A0A3Q7FAM2</accession>
<dbReference type="AlphaFoldDB" id="A0A3Q7FAM2"/>
<reference evidence="2" key="1">
    <citation type="journal article" date="2012" name="Nature">
        <title>The tomato genome sequence provides insights into fleshy fruit evolution.</title>
        <authorList>
            <consortium name="Tomato Genome Consortium"/>
        </authorList>
    </citation>
    <scope>NUCLEOTIDE SEQUENCE [LARGE SCALE GENOMIC DNA]</scope>
    <source>
        <strain evidence="2">cv. Heinz 1706</strain>
    </source>
</reference>
<reference evidence="2" key="2">
    <citation type="submission" date="2019-01" db="UniProtKB">
        <authorList>
            <consortium name="EnsemblPlants"/>
        </authorList>
    </citation>
    <scope>IDENTIFICATION</scope>
    <source>
        <strain evidence="2">cv. Heinz 1706</strain>
    </source>
</reference>
<protein>
    <submittedName>
        <fullName evidence="2">Uncharacterized protein</fullName>
    </submittedName>
</protein>
<feature type="compositionally biased region" description="Polar residues" evidence="1">
    <location>
        <begin position="72"/>
        <end position="85"/>
    </location>
</feature>